<evidence type="ECO:0000256" key="1">
    <source>
        <dbReference type="ARBA" id="ARBA00004141"/>
    </source>
</evidence>
<keyword evidence="3 6" id="KW-1133">Transmembrane helix</keyword>
<name>A0A0K8MAS3_9PROT</name>
<evidence type="ECO:0000256" key="2">
    <source>
        <dbReference type="ARBA" id="ARBA00022692"/>
    </source>
</evidence>
<dbReference type="AlphaFoldDB" id="A0A0K8MAS3"/>
<dbReference type="OrthoDB" id="9806894at2"/>
<sequence>MPDMETITAALNYIDFIVFAVMSLSILIGLVRGFTREFFGALAWTGAVLITFWGHHYLQAPMRSWMGNSFLADLITIIVLFIVALFTLLSMTRSLSLRVKASVLGGLDRSLGIIFGFGRGAVICIAVFLIVNSLWKPHNRPRELVTARSYPFLLEATALFSRLLPKGTIPAAFYHPQPLLDEAGKSILPILETRSAEDLMEALAKPKTLAQGNKEASGYPEERRRDMDRLFKNYEKQEE</sequence>
<comment type="caution">
    <text evidence="7">The sequence shown here is derived from an EMBL/GenBank/DDBJ whole genome shotgun (WGS) entry which is preliminary data.</text>
</comment>
<dbReference type="EMBL" id="BBVC01000011">
    <property type="protein sequence ID" value="GAO97601.1"/>
    <property type="molecule type" value="Genomic_DNA"/>
</dbReference>
<keyword evidence="2 6" id="KW-0812">Transmembrane</keyword>
<evidence type="ECO:0000256" key="4">
    <source>
        <dbReference type="ARBA" id="ARBA00023136"/>
    </source>
</evidence>
<reference evidence="7 8" key="1">
    <citation type="submission" date="2015-03" db="EMBL/GenBank/DDBJ databases">
        <title>Caedibacter varicaedens, whole genome shotgun sequence.</title>
        <authorList>
            <person name="Suzuki H."/>
            <person name="Dapper A.L."/>
            <person name="Gibson A.K."/>
            <person name="Jackson C."/>
            <person name="Lee H."/>
            <person name="Pejaver V.R."/>
            <person name="Doak T."/>
            <person name="Lynch M."/>
        </authorList>
    </citation>
    <scope>NUCLEOTIDE SEQUENCE [LARGE SCALE GENOMIC DNA]</scope>
</reference>
<dbReference type="GO" id="GO:0016020">
    <property type="term" value="C:membrane"/>
    <property type="evidence" value="ECO:0007669"/>
    <property type="project" value="UniProtKB-SubCell"/>
</dbReference>
<evidence type="ECO:0000256" key="5">
    <source>
        <dbReference type="SAM" id="MobiDB-lite"/>
    </source>
</evidence>
<dbReference type="GO" id="GO:0009403">
    <property type="term" value="P:toxin biosynthetic process"/>
    <property type="evidence" value="ECO:0007669"/>
    <property type="project" value="InterPro"/>
</dbReference>
<feature type="transmembrane region" description="Helical" evidence="6">
    <location>
        <begin position="38"/>
        <end position="58"/>
    </location>
</feature>
<feature type="transmembrane region" description="Helical" evidence="6">
    <location>
        <begin position="70"/>
        <end position="91"/>
    </location>
</feature>
<dbReference type="InterPro" id="IPR052719">
    <property type="entry name" value="CvpA-like"/>
</dbReference>
<dbReference type="PANTHER" id="PTHR36926">
    <property type="entry name" value="COLICIN V PRODUCTION PROTEIN"/>
    <property type="match status" value="1"/>
</dbReference>
<feature type="region of interest" description="Disordered" evidence="5">
    <location>
        <begin position="207"/>
        <end position="239"/>
    </location>
</feature>
<feature type="transmembrane region" description="Helical" evidence="6">
    <location>
        <begin position="111"/>
        <end position="135"/>
    </location>
</feature>
<proteinExistence type="predicted"/>
<protein>
    <submittedName>
        <fullName evidence="7">Colicin V production protein</fullName>
    </submittedName>
</protein>
<dbReference type="Proteomes" id="UP000036771">
    <property type="component" value="Unassembled WGS sequence"/>
</dbReference>
<dbReference type="Pfam" id="PF02674">
    <property type="entry name" value="Colicin_V"/>
    <property type="match status" value="1"/>
</dbReference>
<feature type="compositionally biased region" description="Basic and acidic residues" evidence="5">
    <location>
        <begin position="220"/>
        <end position="239"/>
    </location>
</feature>
<comment type="subcellular location">
    <subcellularLocation>
        <location evidence="1">Membrane</location>
        <topology evidence="1">Multi-pass membrane protein</topology>
    </subcellularLocation>
</comment>
<evidence type="ECO:0000313" key="7">
    <source>
        <dbReference type="EMBL" id="GAO97601.1"/>
    </source>
</evidence>
<accession>A0A0K8MAS3</accession>
<evidence type="ECO:0000256" key="6">
    <source>
        <dbReference type="SAM" id="Phobius"/>
    </source>
</evidence>
<organism evidence="7 8">
    <name type="scientific">Caedimonas varicaedens</name>
    <dbReference type="NCBI Taxonomy" id="1629334"/>
    <lineage>
        <taxon>Bacteria</taxon>
        <taxon>Pseudomonadati</taxon>
        <taxon>Pseudomonadota</taxon>
        <taxon>Alphaproteobacteria</taxon>
        <taxon>Holosporales</taxon>
        <taxon>Caedimonadaceae</taxon>
        <taxon>Caedimonas</taxon>
    </lineage>
</organism>
<dbReference type="PANTHER" id="PTHR36926:SF1">
    <property type="entry name" value="COLICIN V PRODUCTION PROTEIN"/>
    <property type="match status" value="1"/>
</dbReference>
<dbReference type="InterPro" id="IPR003825">
    <property type="entry name" value="Colicin-V_CvpA"/>
</dbReference>
<keyword evidence="4 6" id="KW-0472">Membrane</keyword>
<dbReference type="STRING" id="1629334.Cva_00237"/>
<evidence type="ECO:0000256" key="3">
    <source>
        <dbReference type="ARBA" id="ARBA00022989"/>
    </source>
</evidence>
<gene>
    <name evidence="7" type="primary">cvpA</name>
    <name evidence="7" type="ORF">Cva_00237</name>
</gene>
<evidence type="ECO:0000313" key="8">
    <source>
        <dbReference type="Proteomes" id="UP000036771"/>
    </source>
</evidence>
<keyword evidence="8" id="KW-1185">Reference proteome</keyword>
<feature type="transmembrane region" description="Helical" evidence="6">
    <location>
        <begin position="12"/>
        <end position="32"/>
    </location>
</feature>